<dbReference type="AlphaFoldDB" id="A0A0F9TU54"/>
<sequence>MKIYLETSVINFLFPEDSPEKMKITHESFNIIEEYEVFISDIVLLEIEQAPEGKKASLSDVITKHNMKALESTAEAEKLADNYITEEVIPEKYYNDALHIAIATKYKMDAIISWNLTHIVKFKTKFNVKGINERLNEKDVIICTPEEMVY</sequence>
<name>A0A0F9TU54_9ZZZZ</name>
<dbReference type="InterPro" id="IPR029060">
    <property type="entry name" value="PIN-like_dom_sf"/>
</dbReference>
<dbReference type="Pfam" id="PF01850">
    <property type="entry name" value="PIN"/>
    <property type="match status" value="1"/>
</dbReference>
<evidence type="ECO:0000313" key="2">
    <source>
        <dbReference type="EMBL" id="KKN44893.1"/>
    </source>
</evidence>
<evidence type="ECO:0000259" key="1">
    <source>
        <dbReference type="Pfam" id="PF01850"/>
    </source>
</evidence>
<dbReference type="SUPFAM" id="SSF88723">
    <property type="entry name" value="PIN domain-like"/>
    <property type="match status" value="1"/>
</dbReference>
<gene>
    <name evidence="2" type="ORF">LCGC14_0688430</name>
</gene>
<feature type="domain" description="PIN" evidence="1">
    <location>
        <begin position="3"/>
        <end position="111"/>
    </location>
</feature>
<dbReference type="EMBL" id="LAZR01001421">
    <property type="protein sequence ID" value="KKN44893.1"/>
    <property type="molecule type" value="Genomic_DNA"/>
</dbReference>
<comment type="caution">
    <text evidence="2">The sequence shown here is derived from an EMBL/GenBank/DDBJ whole genome shotgun (WGS) entry which is preliminary data.</text>
</comment>
<accession>A0A0F9TU54</accession>
<proteinExistence type="predicted"/>
<dbReference type="InterPro" id="IPR002716">
    <property type="entry name" value="PIN_dom"/>
</dbReference>
<protein>
    <recommendedName>
        <fullName evidence="1">PIN domain-containing protein</fullName>
    </recommendedName>
</protein>
<organism evidence="2">
    <name type="scientific">marine sediment metagenome</name>
    <dbReference type="NCBI Taxonomy" id="412755"/>
    <lineage>
        <taxon>unclassified sequences</taxon>
        <taxon>metagenomes</taxon>
        <taxon>ecological metagenomes</taxon>
    </lineage>
</organism>
<reference evidence="2" key="1">
    <citation type="journal article" date="2015" name="Nature">
        <title>Complex archaea that bridge the gap between prokaryotes and eukaryotes.</title>
        <authorList>
            <person name="Spang A."/>
            <person name="Saw J.H."/>
            <person name="Jorgensen S.L."/>
            <person name="Zaremba-Niedzwiedzka K."/>
            <person name="Martijn J."/>
            <person name="Lind A.E."/>
            <person name="van Eijk R."/>
            <person name="Schleper C."/>
            <person name="Guy L."/>
            <person name="Ettema T.J."/>
        </authorList>
    </citation>
    <scope>NUCLEOTIDE SEQUENCE</scope>
</reference>